<gene>
    <name evidence="1" type="ORF">HaLaN_20095</name>
</gene>
<dbReference type="EMBL" id="BLLF01002078">
    <property type="protein sequence ID" value="GFH22605.1"/>
    <property type="molecule type" value="Genomic_DNA"/>
</dbReference>
<accession>A0A699ZKQ5</accession>
<protein>
    <submittedName>
        <fullName evidence="1">Uncharacterized protein</fullName>
    </submittedName>
</protein>
<reference evidence="1 2" key="1">
    <citation type="submission" date="2020-02" db="EMBL/GenBank/DDBJ databases">
        <title>Draft genome sequence of Haematococcus lacustris strain NIES-144.</title>
        <authorList>
            <person name="Morimoto D."/>
            <person name="Nakagawa S."/>
            <person name="Yoshida T."/>
            <person name="Sawayama S."/>
        </authorList>
    </citation>
    <scope>NUCLEOTIDE SEQUENCE [LARGE SCALE GENOMIC DNA]</scope>
    <source>
        <strain evidence="1 2">NIES-144</strain>
    </source>
</reference>
<name>A0A699ZKQ5_HAELA</name>
<comment type="caution">
    <text evidence="1">The sequence shown here is derived from an EMBL/GenBank/DDBJ whole genome shotgun (WGS) entry which is preliminary data.</text>
</comment>
<dbReference type="AlphaFoldDB" id="A0A699ZKQ5"/>
<sequence>MNLYWGSPWDVGYLLPGNPTWLRRFTVDTCLPGVPGSAVGYPLSLAVTALASTSGLCRLASTGALGYMDVVTSANGCGGSLTFTAVVGQAYLITVSGFTPGFAVCVALPETGFRGASTKRVSQAL</sequence>
<evidence type="ECO:0000313" key="1">
    <source>
        <dbReference type="EMBL" id="GFH22605.1"/>
    </source>
</evidence>
<keyword evidence="2" id="KW-1185">Reference proteome</keyword>
<proteinExistence type="predicted"/>
<organism evidence="1 2">
    <name type="scientific">Haematococcus lacustris</name>
    <name type="common">Green alga</name>
    <name type="synonym">Haematococcus pluvialis</name>
    <dbReference type="NCBI Taxonomy" id="44745"/>
    <lineage>
        <taxon>Eukaryota</taxon>
        <taxon>Viridiplantae</taxon>
        <taxon>Chlorophyta</taxon>
        <taxon>core chlorophytes</taxon>
        <taxon>Chlorophyceae</taxon>
        <taxon>CS clade</taxon>
        <taxon>Chlamydomonadales</taxon>
        <taxon>Haematococcaceae</taxon>
        <taxon>Haematococcus</taxon>
    </lineage>
</organism>
<evidence type="ECO:0000313" key="2">
    <source>
        <dbReference type="Proteomes" id="UP000485058"/>
    </source>
</evidence>
<dbReference type="Proteomes" id="UP000485058">
    <property type="component" value="Unassembled WGS sequence"/>
</dbReference>